<dbReference type="AlphaFoldDB" id="A0A9D7SWK6"/>
<reference evidence="1 2" key="1">
    <citation type="submission" date="2020-10" db="EMBL/GenBank/DDBJ databases">
        <title>Connecting structure to function with the recovery of over 1000 high-quality activated sludge metagenome-assembled genomes encoding full-length rRNA genes using long-read sequencing.</title>
        <authorList>
            <person name="Singleton C.M."/>
            <person name="Petriglieri F."/>
            <person name="Kristensen J.M."/>
            <person name="Kirkegaard R.H."/>
            <person name="Michaelsen T.Y."/>
            <person name="Andersen M.H."/>
            <person name="Karst S.M."/>
            <person name="Dueholm M.S."/>
            <person name="Nielsen P.H."/>
            <person name="Albertsen M."/>
        </authorList>
    </citation>
    <scope>NUCLEOTIDE SEQUENCE [LARGE SCALE GENOMIC DNA]</scope>
    <source>
        <strain evidence="1">Ribe_18-Q3-R11-54_MAXAC.273</strain>
    </source>
</reference>
<evidence type="ECO:0000313" key="1">
    <source>
        <dbReference type="EMBL" id="MBK9983581.1"/>
    </source>
</evidence>
<dbReference type="Pfam" id="PF11848">
    <property type="entry name" value="DUF3368"/>
    <property type="match status" value="1"/>
</dbReference>
<accession>A0A9D7SWK6</accession>
<sequence length="157" mass="17384">MPKVIISDTSCFILLTTIDHINLLYDLYGDVYTTPEVVLEFGTSLPNWVIPISSSNQDQKEFLKLQLDEGEASAIALALEMPDCTIILDDTKARKFAKDLGLSVTGTLGVIIKAKLEGLIPSIKPILSKIKTTNFYISDSLIEKSIQEAEEDEEFTN</sequence>
<dbReference type="Proteomes" id="UP000808337">
    <property type="component" value="Unassembled WGS sequence"/>
</dbReference>
<name>A0A9D7SWK6_9BACT</name>
<dbReference type="InterPro" id="IPR021799">
    <property type="entry name" value="PIN-like_prokaryotic"/>
</dbReference>
<dbReference type="EMBL" id="JADKGY010000021">
    <property type="protein sequence ID" value="MBK9983581.1"/>
    <property type="molecule type" value="Genomic_DNA"/>
</dbReference>
<dbReference type="PANTHER" id="PTHR39550">
    <property type="entry name" value="SLL0658 PROTEIN"/>
    <property type="match status" value="1"/>
</dbReference>
<proteinExistence type="predicted"/>
<dbReference type="PANTHER" id="PTHR39550:SF1">
    <property type="entry name" value="SLL0658 PROTEIN"/>
    <property type="match status" value="1"/>
</dbReference>
<comment type="caution">
    <text evidence="1">The sequence shown here is derived from an EMBL/GenBank/DDBJ whole genome shotgun (WGS) entry which is preliminary data.</text>
</comment>
<organism evidence="1 2">
    <name type="scientific">Candidatus Opimibacter skivensis</name>
    <dbReference type="NCBI Taxonomy" id="2982028"/>
    <lineage>
        <taxon>Bacteria</taxon>
        <taxon>Pseudomonadati</taxon>
        <taxon>Bacteroidota</taxon>
        <taxon>Saprospiria</taxon>
        <taxon>Saprospirales</taxon>
        <taxon>Saprospiraceae</taxon>
        <taxon>Candidatus Opimibacter</taxon>
    </lineage>
</organism>
<gene>
    <name evidence="1" type="ORF">IPP15_14575</name>
</gene>
<evidence type="ECO:0000313" key="2">
    <source>
        <dbReference type="Proteomes" id="UP000808337"/>
    </source>
</evidence>
<protein>
    <submittedName>
        <fullName evidence="1">DUF3368 domain-containing protein</fullName>
    </submittedName>
</protein>